<dbReference type="AlphaFoldDB" id="A0A3B4EBP7"/>
<evidence type="ECO:0000256" key="4">
    <source>
        <dbReference type="ARBA" id="ARBA00022833"/>
    </source>
</evidence>
<dbReference type="SMART" id="SM00336">
    <property type="entry name" value="BBOX"/>
    <property type="match status" value="1"/>
</dbReference>
<evidence type="ECO:0000256" key="3">
    <source>
        <dbReference type="ARBA" id="ARBA00022771"/>
    </source>
</evidence>
<dbReference type="Gene3D" id="3.30.40.10">
    <property type="entry name" value="Zinc/RING finger domain, C3HC4 (zinc finger)"/>
    <property type="match status" value="1"/>
</dbReference>
<feature type="domain" description="B30.2/SPRY" evidence="10">
    <location>
        <begin position="414"/>
        <end position="604"/>
    </location>
</feature>
<keyword evidence="12" id="KW-1185">Reference proteome</keyword>
<reference evidence="11 12" key="1">
    <citation type="submission" date="2020-10" db="EMBL/GenBank/DDBJ databases">
        <title>Pygocentrus nattereri (red-bellied piranha) genome, fPygNat1, primary haplotype.</title>
        <authorList>
            <person name="Myers G."/>
            <person name="Meyer A."/>
            <person name="Karagic N."/>
            <person name="Pippel M."/>
            <person name="Winkler S."/>
            <person name="Tracey A."/>
            <person name="Wood J."/>
            <person name="Formenti G."/>
            <person name="Howe K."/>
            <person name="Fedrigo O."/>
            <person name="Jarvis E.D."/>
        </authorList>
    </citation>
    <scope>NUCLEOTIDE SEQUENCE [LARGE SCALE GENOMIC DNA]</scope>
</reference>
<reference evidence="11" key="3">
    <citation type="submission" date="2025-09" db="UniProtKB">
        <authorList>
            <consortium name="Ensembl"/>
        </authorList>
    </citation>
    <scope>IDENTIFICATION</scope>
</reference>
<dbReference type="PANTHER" id="PTHR25465">
    <property type="entry name" value="B-BOX DOMAIN CONTAINING"/>
    <property type="match status" value="1"/>
</dbReference>
<keyword evidence="3 6" id="KW-0863">Zinc-finger</keyword>
<dbReference type="GeneTree" id="ENSGT01150000286899"/>
<dbReference type="InterPro" id="IPR058030">
    <property type="entry name" value="TRIM8/14/16/25/29/45/65_CC"/>
</dbReference>
<dbReference type="InterPro" id="IPR001841">
    <property type="entry name" value="Znf_RING"/>
</dbReference>
<dbReference type="SMART" id="SM00449">
    <property type="entry name" value="SPRY"/>
    <property type="match status" value="1"/>
</dbReference>
<dbReference type="SMART" id="SM00184">
    <property type="entry name" value="RING"/>
    <property type="match status" value="1"/>
</dbReference>
<dbReference type="PROSITE" id="PS50119">
    <property type="entry name" value="ZF_BBOX"/>
    <property type="match status" value="1"/>
</dbReference>
<dbReference type="PANTHER" id="PTHR25465:SF5">
    <property type="entry name" value="E3 UBIQUITIN_ISG15 LIGASE TRIM25-RELATED"/>
    <property type="match status" value="1"/>
</dbReference>
<feature type="domain" description="RING-type" evidence="8">
    <location>
        <begin position="14"/>
        <end position="57"/>
    </location>
</feature>
<dbReference type="GO" id="GO:0008270">
    <property type="term" value="F:zinc ion binding"/>
    <property type="evidence" value="ECO:0007669"/>
    <property type="project" value="UniProtKB-KW"/>
</dbReference>
<dbReference type="Ensembl" id="ENSPNAT00000023709.2">
    <property type="protein sequence ID" value="ENSPNAP00000033123.2"/>
    <property type="gene ID" value="ENSPNAG00000036713.1"/>
</dbReference>
<dbReference type="InterPro" id="IPR001870">
    <property type="entry name" value="B30.2/SPRY"/>
</dbReference>
<dbReference type="GO" id="GO:0005737">
    <property type="term" value="C:cytoplasm"/>
    <property type="evidence" value="ECO:0007669"/>
    <property type="project" value="UniProtKB-ARBA"/>
</dbReference>
<keyword evidence="4" id="KW-0862">Zinc</keyword>
<evidence type="ECO:0000256" key="5">
    <source>
        <dbReference type="ARBA" id="ARBA00022859"/>
    </source>
</evidence>
<protein>
    <recommendedName>
        <fullName evidence="13">Tripartite motif-containing protein 16-like</fullName>
    </recommendedName>
</protein>
<dbReference type="Pfam" id="PF25600">
    <property type="entry name" value="TRIM_CC"/>
    <property type="match status" value="1"/>
</dbReference>
<evidence type="ECO:0000259" key="10">
    <source>
        <dbReference type="PROSITE" id="PS50188"/>
    </source>
</evidence>
<dbReference type="InterPro" id="IPR013083">
    <property type="entry name" value="Znf_RING/FYVE/PHD"/>
</dbReference>
<feature type="coiled-coil region" evidence="7">
    <location>
        <begin position="196"/>
        <end position="295"/>
    </location>
</feature>
<dbReference type="InterPro" id="IPR003879">
    <property type="entry name" value="Butyrophylin_SPRY"/>
</dbReference>
<evidence type="ECO:0000256" key="6">
    <source>
        <dbReference type="PROSITE-ProRule" id="PRU00024"/>
    </source>
</evidence>
<proteinExistence type="predicted"/>
<evidence type="ECO:0000259" key="9">
    <source>
        <dbReference type="PROSITE" id="PS50119"/>
    </source>
</evidence>
<evidence type="ECO:0000256" key="1">
    <source>
        <dbReference type="ARBA" id="ARBA00022588"/>
    </source>
</evidence>
<dbReference type="CDD" id="cd16040">
    <property type="entry name" value="SPRY_PRY_SNTX"/>
    <property type="match status" value="1"/>
</dbReference>
<evidence type="ECO:0000259" key="8">
    <source>
        <dbReference type="PROSITE" id="PS50089"/>
    </source>
</evidence>
<dbReference type="PROSITE" id="PS50188">
    <property type="entry name" value="B302_SPRY"/>
    <property type="match status" value="1"/>
</dbReference>
<keyword evidence="5" id="KW-0391">Immunity</keyword>
<dbReference type="InterPro" id="IPR000315">
    <property type="entry name" value="Znf_B-box"/>
</dbReference>
<dbReference type="InterPro" id="IPR043136">
    <property type="entry name" value="B30.2/SPRY_sf"/>
</dbReference>
<dbReference type="Gene3D" id="3.30.160.60">
    <property type="entry name" value="Classic Zinc Finger"/>
    <property type="match status" value="1"/>
</dbReference>
<evidence type="ECO:0000313" key="12">
    <source>
        <dbReference type="Proteomes" id="UP001501920"/>
    </source>
</evidence>
<dbReference type="InterPro" id="IPR017907">
    <property type="entry name" value="Znf_RING_CS"/>
</dbReference>
<dbReference type="SUPFAM" id="SSF57850">
    <property type="entry name" value="RING/U-box"/>
    <property type="match status" value="1"/>
</dbReference>
<evidence type="ECO:0000313" key="11">
    <source>
        <dbReference type="Ensembl" id="ENSPNAP00000033123.2"/>
    </source>
</evidence>
<dbReference type="Gene3D" id="2.60.120.920">
    <property type="match status" value="1"/>
</dbReference>
<dbReference type="SUPFAM" id="SSF49899">
    <property type="entry name" value="Concanavalin A-like lectins/glucanases"/>
    <property type="match status" value="1"/>
</dbReference>
<name>A0A3B4EBP7_PYGNA</name>
<dbReference type="SUPFAM" id="SSF57845">
    <property type="entry name" value="B-box zinc-binding domain"/>
    <property type="match status" value="1"/>
</dbReference>
<dbReference type="SMART" id="SM00589">
    <property type="entry name" value="PRY"/>
    <property type="match status" value="1"/>
</dbReference>
<dbReference type="PROSITE" id="PS50089">
    <property type="entry name" value="ZF_RING_2"/>
    <property type="match status" value="1"/>
</dbReference>
<dbReference type="Pfam" id="PF00643">
    <property type="entry name" value="zf-B_box"/>
    <property type="match status" value="1"/>
</dbReference>
<reference evidence="11" key="2">
    <citation type="submission" date="2025-08" db="UniProtKB">
        <authorList>
            <consortium name="Ensembl"/>
        </authorList>
    </citation>
    <scope>IDENTIFICATION</scope>
</reference>
<accession>A0A3B4EBP7</accession>
<evidence type="ECO:0000256" key="7">
    <source>
        <dbReference type="SAM" id="Coils"/>
    </source>
</evidence>
<keyword evidence="2" id="KW-0479">Metal-binding</keyword>
<dbReference type="Gene3D" id="4.10.830.40">
    <property type="match status" value="1"/>
</dbReference>
<organism evidence="11 12">
    <name type="scientific">Pygocentrus nattereri</name>
    <name type="common">Red-bellied piranha</name>
    <dbReference type="NCBI Taxonomy" id="42514"/>
    <lineage>
        <taxon>Eukaryota</taxon>
        <taxon>Metazoa</taxon>
        <taxon>Chordata</taxon>
        <taxon>Craniata</taxon>
        <taxon>Vertebrata</taxon>
        <taxon>Euteleostomi</taxon>
        <taxon>Actinopterygii</taxon>
        <taxon>Neopterygii</taxon>
        <taxon>Teleostei</taxon>
        <taxon>Ostariophysi</taxon>
        <taxon>Characiformes</taxon>
        <taxon>Characoidei</taxon>
        <taxon>Pygocentrus</taxon>
    </lineage>
</organism>
<keyword evidence="7" id="KW-0175">Coiled coil</keyword>
<feature type="domain" description="B box-type" evidence="9">
    <location>
        <begin position="148"/>
        <end position="188"/>
    </location>
</feature>
<dbReference type="Pfam" id="PF13765">
    <property type="entry name" value="PRY"/>
    <property type="match status" value="1"/>
</dbReference>
<keyword evidence="1" id="KW-0399">Innate immunity</keyword>
<dbReference type="InterPro" id="IPR051051">
    <property type="entry name" value="E3_ubiq-ligase_TRIM/RNF"/>
</dbReference>
<dbReference type="Pfam" id="PF00622">
    <property type="entry name" value="SPRY"/>
    <property type="match status" value="1"/>
</dbReference>
<sequence length="604" mass="68204">MAEAALKALDSLNCPICLDLLKDPVTIPCGHSYCRDCIKGCWAQDDQRGVYSCPQCRHSFTPRPVLNKNTMLAELAEGLRKTRLQAAPPAGSPAGSGDVECDVCTGLKLRAVKSCLACLASYCEAHIQPHYESPALKKHKLVEASMNLQEKICSLHDKLLEVFCRTDQQCICYLCAMDEHSGHKTVSAAAERSEKQKQLVENQRKFQHKIQQTENKLRELRQAMDNLRCSAQAAVKDSEEIFTELIESIERRRSEVKELIRAQEKTELSQAEDLLKKLEQEIADLRRRDAELEQLSHSEDHIHFLQVTSLTLSSSTEGVSAFPLEVLWISPLWAVLSRNLHLCVSSSLQSFQSLSAPPQPADLPHITISPQFSMEDLRKAVTGVMERVKPDIVKFSGGIVSSSMTPDTWQKPQQFHQLLEPKTREDFLTYSCQISLDPNTANRQLALSERNRKVTVMRKIQKHPDHPERFDGVQQVLCRESLTGRCYWEVEFRGYYFDVVVSYKGVSRKGNQSGFGSNDQSWSLICSDSRFSFRHNNKQTELPVKSSSSRIGVYVDHSAGILSFYSVSDTMTLLHRVHTTFTQPLYPGFAVYGYGNVLQICDLN</sequence>
<evidence type="ECO:0000256" key="2">
    <source>
        <dbReference type="ARBA" id="ARBA00022723"/>
    </source>
</evidence>
<dbReference type="PRINTS" id="PR01407">
    <property type="entry name" value="BUTYPHLNCDUF"/>
</dbReference>
<dbReference type="InterPro" id="IPR003877">
    <property type="entry name" value="SPRY_dom"/>
</dbReference>
<dbReference type="PROSITE" id="PS00518">
    <property type="entry name" value="ZF_RING_1"/>
    <property type="match status" value="1"/>
</dbReference>
<dbReference type="GO" id="GO:0045087">
    <property type="term" value="P:innate immune response"/>
    <property type="evidence" value="ECO:0007669"/>
    <property type="project" value="UniProtKB-KW"/>
</dbReference>
<dbReference type="CDD" id="cd19769">
    <property type="entry name" value="Bbox2_TRIM16-like"/>
    <property type="match status" value="1"/>
</dbReference>
<evidence type="ECO:0008006" key="13">
    <source>
        <dbReference type="Google" id="ProtNLM"/>
    </source>
</evidence>
<dbReference type="Proteomes" id="UP001501920">
    <property type="component" value="Chromosome 29"/>
</dbReference>
<dbReference type="InterPro" id="IPR013320">
    <property type="entry name" value="ConA-like_dom_sf"/>
</dbReference>
<dbReference type="Pfam" id="PF15227">
    <property type="entry name" value="zf-C3HC4_4"/>
    <property type="match status" value="1"/>
</dbReference>
<dbReference type="InterPro" id="IPR006574">
    <property type="entry name" value="PRY"/>
</dbReference>